<dbReference type="SUPFAM" id="SSF110296">
    <property type="entry name" value="Oligoxyloglucan reducing end-specific cellobiohydrolase"/>
    <property type="match status" value="1"/>
</dbReference>
<dbReference type="CDD" id="cd15482">
    <property type="entry name" value="Sialidase_non-viral"/>
    <property type="match status" value="1"/>
</dbReference>
<dbReference type="Pfam" id="PF14870">
    <property type="entry name" value="PSII_BNR"/>
    <property type="match status" value="1"/>
</dbReference>
<dbReference type="Gene3D" id="2.130.10.10">
    <property type="entry name" value="YVTN repeat-like/Quinoprotein amine dehydrogenase"/>
    <property type="match status" value="2"/>
</dbReference>
<dbReference type="STRING" id="525373.HMPREF0766_14019"/>
<evidence type="ECO:0000313" key="6">
    <source>
        <dbReference type="Proteomes" id="UP000006258"/>
    </source>
</evidence>
<gene>
    <name evidence="5" type="ORF">HMPREF0766_14019</name>
</gene>
<dbReference type="PANTHER" id="PTHR47199">
    <property type="entry name" value="PHOTOSYSTEM II STABILITY/ASSEMBLY FACTOR HCF136, CHLOROPLASTIC"/>
    <property type="match status" value="1"/>
</dbReference>
<keyword evidence="3" id="KW-0732">Signal</keyword>
<name>D7VSR5_SPHSI</name>
<protein>
    <submittedName>
        <fullName evidence="5">BNR/Asp-box repeat protein</fullName>
    </submittedName>
</protein>
<feature type="signal peptide" evidence="3">
    <location>
        <begin position="1"/>
        <end position="19"/>
    </location>
</feature>
<dbReference type="InterPro" id="IPR015943">
    <property type="entry name" value="WD40/YVTN_repeat-like_dom_sf"/>
</dbReference>
<dbReference type="PANTHER" id="PTHR47199:SF2">
    <property type="entry name" value="PHOTOSYSTEM II STABILITY_ASSEMBLY FACTOR HCF136, CHLOROPLASTIC"/>
    <property type="match status" value="1"/>
</dbReference>
<dbReference type="GO" id="GO:0015979">
    <property type="term" value="P:photosynthesis"/>
    <property type="evidence" value="ECO:0007669"/>
    <property type="project" value="UniProtKB-KW"/>
</dbReference>
<accession>D7VSR5</accession>
<feature type="chain" id="PRO_5003107894" evidence="3">
    <location>
        <begin position="20"/>
        <end position="346"/>
    </location>
</feature>
<proteinExistence type="predicted"/>
<reference evidence="5" key="1">
    <citation type="submission" date="2010-07" db="EMBL/GenBank/DDBJ databases">
        <authorList>
            <person name="Muzny D."/>
            <person name="Qin X."/>
            <person name="Buhay C."/>
            <person name="Dugan-Rocha S."/>
            <person name="Ding Y."/>
            <person name="Chen G."/>
            <person name="Hawes A."/>
            <person name="Holder M."/>
            <person name="Jhangiani S."/>
            <person name="Johnson A."/>
            <person name="Khan Z."/>
            <person name="Li Z."/>
            <person name="Liu W."/>
            <person name="Liu X."/>
            <person name="Perez L."/>
            <person name="Shen H."/>
            <person name="Wang Q."/>
            <person name="Watt J."/>
            <person name="Xi L."/>
            <person name="Xin Y."/>
            <person name="Zhou J."/>
            <person name="Deng J."/>
            <person name="Jiang H."/>
            <person name="Liu Y."/>
            <person name="Qu J."/>
            <person name="Song X.-Z."/>
            <person name="Zhang L."/>
            <person name="Villasana D."/>
            <person name="Johnson A."/>
            <person name="Liu J."/>
            <person name="Liyanage D."/>
            <person name="Lorensuhewa L."/>
            <person name="Robinson T."/>
            <person name="Song A."/>
            <person name="Song B.-B."/>
            <person name="Dinh H."/>
            <person name="Thornton R."/>
            <person name="Coyle M."/>
            <person name="Francisco L."/>
            <person name="Jackson L."/>
            <person name="Javaid M."/>
            <person name="Korchina V."/>
            <person name="Kovar C."/>
            <person name="Mata R."/>
            <person name="Mathew T."/>
            <person name="Ngo R."/>
            <person name="Nguyen L."/>
            <person name="Nguyen N."/>
            <person name="Okwuonu G."/>
            <person name="Ongeri F."/>
            <person name="Pham C."/>
            <person name="Simmons D."/>
            <person name="Wilczek-Boney K."/>
            <person name="Hale W."/>
            <person name="Jakkamsetti A."/>
            <person name="Pham P."/>
            <person name="Ruth R."/>
            <person name="San Lucas F."/>
            <person name="Warren J."/>
            <person name="Zhang J."/>
            <person name="Zhao Z."/>
            <person name="Zhou C."/>
            <person name="Zhu D."/>
            <person name="Lee S."/>
            <person name="Bess C."/>
            <person name="Blankenburg K."/>
            <person name="Forbes L."/>
            <person name="Fu Q."/>
            <person name="Gubbala S."/>
            <person name="Hirani K."/>
            <person name="Jayaseelan J.C."/>
            <person name="Lara F."/>
            <person name="Munidasa M."/>
            <person name="Palculict T."/>
            <person name="Patil S."/>
            <person name="Pu L.-L."/>
            <person name="Saada N."/>
            <person name="Tang L."/>
            <person name="Weissenberger G."/>
            <person name="Zhu Y."/>
            <person name="Hemphill L."/>
            <person name="Shang Y."/>
            <person name="Youmans B."/>
            <person name="Ayvaz T."/>
            <person name="Ross M."/>
            <person name="Santibanez J."/>
            <person name="Aqrawi P."/>
            <person name="Gross S."/>
            <person name="Joshi V."/>
            <person name="Fowler G."/>
            <person name="Nazareth L."/>
            <person name="Reid J."/>
            <person name="Worley K."/>
            <person name="Petrosino J."/>
            <person name="Highlander S."/>
            <person name="Gibbs R."/>
        </authorList>
    </citation>
    <scope>NUCLEOTIDE SEQUENCE [LARGE SCALE GENOMIC DNA]</scope>
    <source>
        <strain evidence="5">ATCC 33861</strain>
    </source>
</reference>
<comment type="caution">
    <text evidence="5">The sequence shown here is derived from an EMBL/GenBank/DDBJ whole genome shotgun (WGS) entry which is preliminary data.</text>
</comment>
<keyword evidence="6" id="KW-1185">Reference proteome</keyword>
<dbReference type="InterPro" id="IPR028203">
    <property type="entry name" value="PSII_CF48-like_dom"/>
</dbReference>
<dbReference type="Proteomes" id="UP000006258">
    <property type="component" value="Unassembled WGS sequence"/>
</dbReference>
<keyword evidence="2" id="KW-0604">Photosystem II</keyword>
<dbReference type="GO" id="GO:0009523">
    <property type="term" value="C:photosystem II"/>
    <property type="evidence" value="ECO:0007669"/>
    <property type="project" value="UniProtKB-KW"/>
</dbReference>
<evidence type="ECO:0000256" key="1">
    <source>
        <dbReference type="ARBA" id="ARBA00022531"/>
    </source>
</evidence>
<sequence>MGMKKLLFLLFMSPALLFAQNKQYHIIPLIQDVKSSFRGLAVVSDQILWISGSNGTVGKSLDGGKSWDWVNPAGFESYDFRDIQAFNAKEAVIVNAGSPAVILRTSDGGKNWISTYENNHPDIFLDGMDFWDRKRGIAFGDPIDGRLQLLYSSDKGKNWNDISANLKQVMKTGEASFAASGSTICTQPHGNVWIATGGSVSHIYFSGDYGQHWEQYACPITQGKSTTGVFSIAFIDHMTGVVVGGDYAQDKENANNILLTTDGGKNWTAPAKPVSGFRSSVVYVNRQTLFATGTSGTDVSEDGGNTWTKIADSSFNVIGKSQSGNKIFLTGSKGNVAVLQVQSSPK</sequence>
<feature type="domain" description="Photosynthesis system II assembly factor Ycf48/Hcf136-like" evidence="4">
    <location>
        <begin position="33"/>
        <end position="114"/>
    </location>
</feature>
<evidence type="ECO:0000313" key="5">
    <source>
        <dbReference type="EMBL" id="EFK56816.1"/>
    </source>
</evidence>
<dbReference type="eggNOG" id="COG4447">
    <property type="taxonomic scope" value="Bacteria"/>
</dbReference>
<dbReference type="HOGENOM" id="CLU_064269_0_0_10"/>
<evidence type="ECO:0000256" key="3">
    <source>
        <dbReference type="SAM" id="SignalP"/>
    </source>
</evidence>
<evidence type="ECO:0000256" key="2">
    <source>
        <dbReference type="ARBA" id="ARBA00023276"/>
    </source>
</evidence>
<dbReference type="EMBL" id="ACHA02000012">
    <property type="protein sequence ID" value="EFK56816.1"/>
    <property type="molecule type" value="Genomic_DNA"/>
</dbReference>
<organism evidence="5 6">
    <name type="scientific">Sphingobacterium spiritivorum ATCC 33861</name>
    <dbReference type="NCBI Taxonomy" id="525373"/>
    <lineage>
        <taxon>Bacteria</taxon>
        <taxon>Pseudomonadati</taxon>
        <taxon>Bacteroidota</taxon>
        <taxon>Sphingobacteriia</taxon>
        <taxon>Sphingobacteriales</taxon>
        <taxon>Sphingobacteriaceae</taxon>
        <taxon>Sphingobacterium</taxon>
    </lineage>
</organism>
<keyword evidence="1" id="KW-0602">Photosynthesis</keyword>
<dbReference type="AlphaFoldDB" id="D7VSR5"/>
<evidence type="ECO:0000259" key="4">
    <source>
        <dbReference type="Pfam" id="PF14870"/>
    </source>
</evidence>